<sequence>MAKTAVVILNYNGVDYLRLFLPTVVKYSQEADVIVADNGSTDASLDYLRENHPDLRLIAFEKNYGFTGGYNRAIEQIDHTYCVLLNSDIEVTPGWIHPIINFMDHDTQISACQPKIKAFHDKQYFEYAGAAGGFIDSLSYPYCRGRIFDTLEKDMGQYDQNLEIFWATGAAMFVRTEDYKKLGGLDEDFFAHMEEIDLCWRMQLSGKQIYCIPESVVYHVGGGTLAKSNARKTYYNFRNNLSMLFKNEGILDLIWKLPLRMGLDWLSAIKFWKDNSAEHFWAVLKAHRDFIMRLPYNINKRKSITRLPGVSTRIKRQGFLPYLYFVKKIRHFSEF</sequence>
<keyword evidence="2" id="KW-0328">Glycosyltransferase</keyword>
<dbReference type="Pfam" id="PF00535">
    <property type="entry name" value="Glycos_transf_2"/>
    <property type="match status" value="1"/>
</dbReference>
<evidence type="ECO:0000256" key="1">
    <source>
        <dbReference type="ARBA" id="ARBA00006739"/>
    </source>
</evidence>
<evidence type="ECO:0000256" key="2">
    <source>
        <dbReference type="ARBA" id="ARBA00022676"/>
    </source>
</evidence>
<dbReference type="EMBL" id="CP106679">
    <property type="protein sequence ID" value="UXP31750.1"/>
    <property type="molecule type" value="Genomic_DNA"/>
</dbReference>
<evidence type="ECO:0000313" key="6">
    <source>
        <dbReference type="Proteomes" id="UP001065174"/>
    </source>
</evidence>
<dbReference type="InterPro" id="IPR001173">
    <property type="entry name" value="Glyco_trans_2-like"/>
</dbReference>
<feature type="domain" description="Glycosyltransferase 2-like" evidence="4">
    <location>
        <begin position="6"/>
        <end position="121"/>
    </location>
</feature>
<evidence type="ECO:0000259" key="4">
    <source>
        <dbReference type="Pfam" id="PF00535"/>
    </source>
</evidence>
<comment type="similarity">
    <text evidence="1">Belongs to the glycosyltransferase 2 family.</text>
</comment>
<dbReference type="PANTHER" id="PTHR43179:SF12">
    <property type="entry name" value="GALACTOFURANOSYLTRANSFERASE GLFT2"/>
    <property type="match status" value="1"/>
</dbReference>
<organism evidence="5 6">
    <name type="scientific">Reichenbachiella agarivorans</name>
    <dbReference type="NCBI Taxonomy" id="2979464"/>
    <lineage>
        <taxon>Bacteria</taxon>
        <taxon>Pseudomonadati</taxon>
        <taxon>Bacteroidota</taxon>
        <taxon>Cytophagia</taxon>
        <taxon>Cytophagales</taxon>
        <taxon>Reichenbachiellaceae</taxon>
        <taxon>Reichenbachiella</taxon>
    </lineage>
</organism>
<dbReference type="InterPro" id="IPR029044">
    <property type="entry name" value="Nucleotide-diphossugar_trans"/>
</dbReference>
<protein>
    <submittedName>
        <fullName evidence="5">Glycosyltransferase family 2 protein</fullName>
    </submittedName>
</protein>
<gene>
    <name evidence="5" type="ORF">N6H18_15485</name>
</gene>
<dbReference type="Proteomes" id="UP001065174">
    <property type="component" value="Chromosome"/>
</dbReference>
<reference evidence="5" key="1">
    <citation type="submission" date="2022-09" db="EMBL/GenBank/DDBJ databases">
        <title>Comparative genomics and taxonomic characterization of three novel marine species of genus Reichenbachiella exhibiting antioxidant and polysaccharide degradation activities.</title>
        <authorList>
            <person name="Muhammad N."/>
            <person name="Lee Y.-J."/>
            <person name="Ko J."/>
            <person name="Kim S.-G."/>
        </authorList>
    </citation>
    <scope>NUCLEOTIDE SEQUENCE</scope>
    <source>
        <strain evidence="5">BKB1-1</strain>
    </source>
</reference>
<dbReference type="Gene3D" id="3.90.550.10">
    <property type="entry name" value="Spore Coat Polysaccharide Biosynthesis Protein SpsA, Chain A"/>
    <property type="match status" value="1"/>
</dbReference>
<dbReference type="PANTHER" id="PTHR43179">
    <property type="entry name" value="RHAMNOSYLTRANSFERASE WBBL"/>
    <property type="match status" value="1"/>
</dbReference>
<dbReference type="RefSeq" id="WP_262309189.1">
    <property type="nucleotide sequence ID" value="NZ_CP106679.1"/>
</dbReference>
<dbReference type="SUPFAM" id="SSF53448">
    <property type="entry name" value="Nucleotide-diphospho-sugar transferases"/>
    <property type="match status" value="1"/>
</dbReference>
<evidence type="ECO:0000256" key="3">
    <source>
        <dbReference type="ARBA" id="ARBA00022679"/>
    </source>
</evidence>
<keyword evidence="3" id="KW-0808">Transferase</keyword>
<dbReference type="CDD" id="cd04186">
    <property type="entry name" value="GT_2_like_c"/>
    <property type="match status" value="1"/>
</dbReference>
<keyword evidence="6" id="KW-1185">Reference proteome</keyword>
<name>A0ABY6CNZ0_9BACT</name>
<proteinExistence type="inferred from homology"/>
<accession>A0ABY6CNZ0</accession>
<evidence type="ECO:0000313" key="5">
    <source>
        <dbReference type="EMBL" id="UXP31750.1"/>
    </source>
</evidence>